<reference evidence="1 2" key="1">
    <citation type="submission" date="2019-03" db="EMBL/GenBank/DDBJ databases">
        <title>Genomic Encyclopedia of Type Strains, Phase IV (KMG-IV): sequencing the most valuable type-strain genomes for metagenomic binning, comparative biology and taxonomic classification.</title>
        <authorList>
            <person name="Goeker M."/>
        </authorList>
    </citation>
    <scope>NUCLEOTIDE SEQUENCE [LARGE SCALE GENOMIC DNA]</scope>
    <source>
        <strain evidence="1 2">DSM 24830</strain>
    </source>
</reference>
<dbReference type="RefSeq" id="WP_131903981.1">
    <property type="nucleotide sequence ID" value="NZ_BAAAFU010000008.1"/>
</dbReference>
<proteinExistence type="predicted"/>
<dbReference type="Proteomes" id="UP000294887">
    <property type="component" value="Unassembled WGS sequence"/>
</dbReference>
<sequence length="111" mass="11983">MNDAQIIQKLQQQIQELQKTIKALEPLTEKIKVIGPNITFETQGTIEFKATNINFKASGILNMNTSGTLNLKGSMIKMNNGNKPAARLGSKTAGTQAMQTVLDGSPTVLIP</sequence>
<gene>
    <name evidence="1" type="ORF">EV695_0110</name>
</gene>
<dbReference type="AlphaFoldDB" id="A0A4R1F4J2"/>
<name>A0A4R1F4J2_9GAMM</name>
<dbReference type="EMBL" id="SMFQ01000002">
    <property type="protein sequence ID" value="TCJ88270.1"/>
    <property type="molecule type" value="Genomic_DNA"/>
</dbReference>
<protein>
    <submittedName>
        <fullName evidence="1">Uncharacterized protein</fullName>
    </submittedName>
</protein>
<accession>A0A4R1F4J2</accession>
<comment type="caution">
    <text evidence="1">The sequence shown here is derived from an EMBL/GenBank/DDBJ whole genome shotgun (WGS) entry which is preliminary data.</text>
</comment>
<evidence type="ECO:0000313" key="2">
    <source>
        <dbReference type="Proteomes" id="UP000294887"/>
    </source>
</evidence>
<keyword evidence="2" id="KW-1185">Reference proteome</keyword>
<organism evidence="1 2">
    <name type="scientific">Cocleimonas flava</name>
    <dbReference type="NCBI Taxonomy" id="634765"/>
    <lineage>
        <taxon>Bacteria</taxon>
        <taxon>Pseudomonadati</taxon>
        <taxon>Pseudomonadota</taxon>
        <taxon>Gammaproteobacteria</taxon>
        <taxon>Thiotrichales</taxon>
        <taxon>Thiotrichaceae</taxon>
        <taxon>Cocleimonas</taxon>
    </lineage>
</organism>
<evidence type="ECO:0000313" key="1">
    <source>
        <dbReference type="EMBL" id="TCJ88270.1"/>
    </source>
</evidence>